<dbReference type="Pfam" id="PF13540">
    <property type="entry name" value="RCC1_2"/>
    <property type="match status" value="1"/>
</dbReference>
<dbReference type="Pfam" id="PF00415">
    <property type="entry name" value="RCC1"/>
    <property type="match status" value="2"/>
</dbReference>
<feature type="compositionally biased region" description="Polar residues" evidence="4">
    <location>
        <begin position="1771"/>
        <end position="1791"/>
    </location>
</feature>
<dbReference type="PRINTS" id="PR00633">
    <property type="entry name" value="RCCNDNSATION"/>
</dbReference>
<feature type="repeat" description="RCC1" evidence="2">
    <location>
        <begin position="1466"/>
        <end position="1526"/>
    </location>
</feature>
<dbReference type="PANTHER" id="PTHR22872">
    <property type="entry name" value="BTK-BINDING PROTEIN-RELATED"/>
    <property type="match status" value="1"/>
</dbReference>
<dbReference type="PROSITE" id="PS50012">
    <property type="entry name" value="RCC1_3"/>
    <property type="match status" value="7"/>
</dbReference>
<evidence type="ECO:0000256" key="1">
    <source>
        <dbReference type="ARBA" id="ARBA00022737"/>
    </source>
</evidence>
<comment type="caution">
    <text evidence="6">The sequence shown here is derived from an EMBL/GenBank/DDBJ whole genome shotgun (WGS) entry which is preliminary data.</text>
</comment>
<evidence type="ECO:0000313" key="7">
    <source>
        <dbReference type="Proteomes" id="UP000054937"/>
    </source>
</evidence>
<organism evidence="6 7">
    <name type="scientific">Pseudocohnilembus persalinus</name>
    <name type="common">Ciliate</name>
    <dbReference type="NCBI Taxonomy" id="266149"/>
    <lineage>
        <taxon>Eukaryota</taxon>
        <taxon>Sar</taxon>
        <taxon>Alveolata</taxon>
        <taxon>Ciliophora</taxon>
        <taxon>Intramacronucleata</taxon>
        <taxon>Oligohymenophorea</taxon>
        <taxon>Scuticociliatia</taxon>
        <taxon>Philasterida</taxon>
        <taxon>Pseudocohnilembidae</taxon>
        <taxon>Pseudocohnilembus</taxon>
    </lineage>
</organism>
<feature type="region of interest" description="Disordered" evidence="4">
    <location>
        <begin position="97"/>
        <end position="161"/>
    </location>
</feature>
<dbReference type="InterPro" id="IPR000408">
    <property type="entry name" value="Reg_chr_condens"/>
</dbReference>
<reference evidence="6 7" key="1">
    <citation type="journal article" date="2015" name="Sci. Rep.">
        <title>Genome of the facultative scuticociliatosis pathogen Pseudocohnilembus persalinus provides insight into its virulence through horizontal gene transfer.</title>
        <authorList>
            <person name="Xiong J."/>
            <person name="Wang G."/>
            <person name="Cheng J."/>
            <person name="Tian M."/>
            <person name="Pan X."/>
            <person name="Warren A."/>
            <person name="Jiang C."/>
            <person name="Yuan D."/>
            <person name="Miao W."/>
        </authorList>
    </citation>
    <scope>NUCLEOTIDE SEQUENCE [LARGE SCALE GENOMIC DNA]</scope>
    <source>
        <strain evidence="6">36N120E</strain>
    </source>
</reference>
<feature type="repeat" description="RCC1" evidence="2">
    <location>
        <begin position="1359"/>
        <end position="1414"/>
    </location>
</feature>
<dbReference type="InterPro" id="IPR009091">
    <property type="entry name" value="RCC1/BLIP-II"/>
</dbReference>
<feature type="repeat" description="RCC1" evidence="2">
    <location>
        <begin position="1590"/>
        <end position="1672"/>
    </location>
</feature>
<dbReference type="OMA" id="DTKHYML"/>
<dbReference type="InterPro" id="IPR051625">
    <property type="entry name" value="Signaling_Regulatory_Domain"/>
</dbReference>
<dbReference type="SUPFAM" id="SSF50985">
    <property type="entry name" value="RCC1/BLIP-II"/>
    <property type="match status" value="1"/>
</dbReference>
<dbReference type="Gene3D" id="2.130.10.30">
    <property type="entry name" value="Regulator of chromosome condensation 1/beta-lactamase-inhibitor protein II"/>
    <property type="match status" value="2"/>
</dbReference>
<evidence type="ECO:0000313" key="6">
    <source>
        <dbReference type="EMBL" id="KRX08322.1"/>
    </source>
</evidence>
<feature type="compositionally biased region" description="Low complexity" evidence="4">
    <location>
        <begin position="104"/>
        <end position="113"/>
    </location>
</feature>
<dbReference type="EMBL" id="LDAU01000066">
    <property type="protein sequence ID" value="KRX08322.1"/>
    <property type="molecule type" value="Genomic_DNA"/>
</dbReference>
<dbReference type="Pfam" id="PF25390">
    <property type="entry name" value="WD40_RLD"/>
    <property type="match status" value="1"/>
</dbReference>
<accession>A0A0V0R1A6</accession>
<protein>
    <submittedName>
        <fullName evidence="6">Regulator of chromosome condensation 1/beta-lactamase-inhibitor protein II</fullName>
    </submittedName>
</protein>
<feature type="region of interest" description="Disordered" evidence="4">
    <location>
        <begin position="346"/>
        <end position="368"/>
    </location>
</feature>
<keyword evidence="1" id="KW-0677">Repeat</keyword>
<feature type="domain" description="RCC1-like" evidence="5">
    <location>
        <begin position="1298"/>
        <end position="1482"/>
    </location>
</feature>
<dbReference type="InterPro" id="IPR058923">
    <property type="entry name" value="RCC1-like_dom"/>
</dbReference>
<feature type="region of interest" description="Disordered" evidence="4">
    <location>
        <begin position="569"/>
        <end position="595"/>
    </location>
</feature>
<evidence type="ECO:0000256" key="4">
    <source>
        <dbReference type="SAM" id="MobiDB-lite"/>
    </source>
</evidence>
<evidence type="ECO:0000259" key="5">
    <source>
        <dbReference type="Pfam" id="PF25390"/>
    </source>
</evidence>
<feature type="repeat" description="RCC1" evidence="2">
    <location>
        <begin position="1415"/>
        <end position="1466"/>
    </location>
</feature>
<feature type="region of interest" description="Disordered" evidence="4">
    <location>
        <begin position="1771"/>
        <end position="1795"/>
    </location>
</feature>
<sequence length="1803" mass="209024">MGCTVGKQGKQTNLNKYQRQKQQIKQQPNLNHQIAENTNQNLDNYKDSNEQKQIEPKINEIAKQNDNFINKNTDKKHNEIQNEQEKYFNNEQLLQFSPEKEQSKNQNKVQNVNLNGKEQEKEISSQKENENQNRIEIKELTQSQNSNSEKMIQQKQQSARINSNKANTFITPQNIEQKLQNQDINNNKLNSDQPIKVNPFKIPENLQSQKIQLQKSNQSKIQSQTQSKEIDSHVDIKQQILHQNYQSELSPSYPNNFNNGCNQNIGQTDSQQNLIAYYNIQKSNNNQLNSQQEDEQFENSLDTSGISENEGISNKNIIKVTQNQQKMSTISQLDFKQSLISKQQELFQKQTKSQNPHLNSLPNKQKPTQFLNNKLDFKQIYQQKLQYLNHIHPHEPKKTMKITEIPQMYKNPNRKKKWYCEISDKQYIYFMKTIEQEGNSSFQEWVKLLQKHSQSQNSVFESQQSQTNINSSVNIQIKDIQTPKLSQESCQFQNLPDSRNPVWNTQKAVLNQKTRLWFDDLIEKNSRKQQSIGAFDRKYIQIQEQFKWFLNSIANVVFNSHNYKTTGYNTIPGQSRSRRDYLRNNGSYTNNSSSKSFMQKQMDQKIEDFEQFANQQARQNNGQNLNVSHQSIQFDQPEIYEGLFSKELPDFSSVLWKHGFVFKGGLNQLFLEYNQNDYNLKYKDLFDIKQNLIQNQQDNKQIQNIPVTFIFPLIHAVESTSWVLYGTPIIYCGNTNILSISQLKNDLSAFGKDFHLLQQIQQNHLKQIYKNEEQSKRKNIYLTITNIYDIFYEKLHSQIGIQGMMVSQDYSANVIYLEKQFDEFIQIDHINKLLGYQELNIDDSQILFQDEQINNYNGFGKNTFIHSKYKYEIFLFKIFSQAFKMVYVTNKSQNTQHFGKINEKAMSLIASSSHNYKQLPQILGNVKIPYFEIERKLKNDKYYLKLANINVFKKDWEIYQSYFTNRSYFNVKEYAQLKLISQHSLNQIQSQQDIGTPIFQENLNIQLQPIFYKIQLEDHFDLNIPLLRNSLSRNPSNNYDSNIYGQISLLQSEYFLPDQESVSDFIIYIESIFTGLKSIDVQESYLIEIYAIHILYQFFIENDDEQCKILTEKIVANLNSNPINSPDLIIIIHSIIGLISEKKSLLEAEQNYVMALLTIHKIYGDPRGRGAIGVLENTIENVKDKLYPWMLTNIQNCANNYSNQFWLTSDLKNFQLNILQNSFTANLSQAPSSNSNFSLNKFERQASVSEQKQFQYQESLNTQKSFKFDKKQQFFKQQGSIVQIFERDLSTYSKKEIQGVVYSWGFNNAGQIGSILQKEKKQQNQIKIQFPKLILPLKDTIIVGIYCGYSFSIAITLSRQLLAWGDNSYKQLGIGDLPRNQNQDKILVPTLVKGIQNVATVTCGIEHTVALDFSGHVYTWGNGESGLLGHGDCNTQVVPKLVDSLKHLKIDSISCGSLHTVALSQGKCYTWGKGEGGQLGLPENLLINNNGDQFIYTPQLIQKGLEGVFIKQIACGDAHTLALTDQGRVHGWGYTNYGQLGLGYEYDTIENHPGKMLIIREPILLEKIKHIKIQQIFAGATFSMFMNEKKELYSCGLNDQNQLGQEKQQPIILNLNTPIKSQNTSGQKNRKIKNEMINRQDFTIPRKIDSFNDIPILHLTCGCNHSIALALAGDTKHYMLFSWGLNKHFQLGLGDIGVNNTPPRPITYLQDTITHSIGVGNYHSSVVLGQVKALGEPRQYMQNIVQKSSWQIKYLEQENYYKAQESAYNSNKNQFNPQLPSNSISQTQYKNNPKKDHFKIFQE</sequence>
<feature type="coiled-coil region" evidence="3">
    <location>
        <begin position="7"/>
        <end position="55"/>
    </location>
</feature>
<dbReference type="Proteomes" id="UP000054937">
    <property type="component" value="Unassembled WGS sequence"/>
</dbReference>
<evidence type="ECO:0000256" key="2">
    <source>
        <dbReference type="PROSITE-ProRule" id="PRU00235"/>
    </source>
</evidence>
<feature type="repeat" description="RCC1" evidence="2">
    <location>
        <begin position="1299"/>
        <end position="1358"/>
    </location>
</feature>
<gene>
    <name evidence="6" type="ORF">PPERSA_01783</name>
</gene>
<feature type="compositionally biased region" description="Polar residues" evidence="4">
    <location>
        <begin position="584"/>
        <end position="595"/>
    </location>
</feature>
<dbReference type="PROSITE" id="PS00626">
    <property type="entry name" value="RCC1_2"/>
    <property type="match status" value="3"/>
</dbReference>
<dbReference type="InParanoid" id="A0A0V0R1A6"/>
<dbReference type="OrthoDB" id="8068875at2759"/>
<feature type="repeat" description="RCC1" evidence="2">
    <location>
        <begin position="1527"/>
        <end position="1589"/>
    </location>
</feature>
<proteinExistence type="predicted"/>
<evidence type="ECO:0000256" key="3">
    <source>
        <dbReference type="SAM" id="Coils"/>
    </source>
</evidence>
<feature type="compositionally biased region" description="Basic and acidic residues" evidence="4">
    <location>
        <begin position="117"/>
        <end position="139"/>
    </location>
</feature>
<name>A0A0V0R1A6_PSEPJ</name>
<keyword evidence="7" id="KW-1185">Reference proteome</keyword>
<feature type="compositionally biased region" description="Polar residues" evidence="4">
    <location>
        <begin position="140"/>
        <end position="161"/>
    </location>
</feature>
<dbReference type="PANTHER" id="PTHR22872:SF2">
    <property type="entry name" value="INHIBITOR OF BRUTON TYROSINE KINASE"/>
    <property type="match status" value="1"/>
</dbReference>
<feature type="repeat" description="RCC1" evidence="2">
    <location>
        <begin position="1678"/>
        <end position="1730"/>
    </location>
</feature>
<keyword evidence="3" id="KW-0175">Coiled coil</keyword>